<name>A0ABD2Q7T4_9PLAT</name>
<keyword evidence="9" id="KW-0560">Oxidoreductase</keyword>
<organism evidence="11 12">
    <name type="scientific">Cichlidogyrus casuarinus</name>
    <dbReference type="NCBI Taxonomy" id="1844966"/>
    <lineage>
        <taxon>Eukaryota</taxon>
        <taxon>Metazoa</taxon>
        <taxon>Spiralia</taxon>
        <taxon>Lophotrochozoa</taxon>
        <taxon>Platyhelminthes</taxon>
        <taxon>Monogenea</taxon>
        <taxon>Monopisthocotylea</taxon>
        <taxon>Dactylogyridea</taxon>
        <taxon>Ancyrocephalidae</taxon>
        <taxon>Cichlidogyrus</taxon>
    </lineage>
</organism>
<dbReference type="GO" id="GO:0006488">
    <property type="term" value="P:dolichol-linked oligosaccharide biosynthetic process"/>
    <property type="evidence" value="ECO:0007669"/>
    <property type="project" value="UniProtKB-UniRule"/>
</dbReference>
<keyword evidence="3 9" id="KW-0812">Transmembrane</keyword>
<comment type="catalytic activity">
    <reaction evidence="8 9">
        <text>a di-trans,poly-cis-dolichal + NADP(+) = a di-trans,poly-cis-polyprenal + NADPH + H(+)</text>
        <dbReference type="Rhea" id="RHEA:80727"/>
        <dbReference type="Rhea" id="RHEA-COMP:19536"/>
        <dbReference type="Rhea" id="RHEA-COMP:19537"/>
        <dbReference type="ChEBI" id="CHEBI:15378"/>
        <dbReference type="ChEBI" id="CHEBI:57783"/>
        <dbReference type="ChEBI" id="CHEBI:58349"/>
        <dbReference type="ChEBI" id="CHEBI:231623"/>
        <dbReference type="ChEBI" id="CHEBI:231637"/>
        <dbReference type="EC" id="1.3.1.94"/>
    </reaction>
    <physiologicalReaction direction="right-to-left" evidence="8 9">
        <dbReference type="Rhea" id="RHEA:80729"/>
    </physiologicalReaction>
</comment>
<evidence type="ECO:0000313" key="12">
    <source>
        <dbReference type="Proteomes" id="UP001626550"/>
    </source>
</evidence>
<dbReference type="PANTHER" id="PTHR14624:SF0">
    <property type="entry name" value="POLYPRENOL REDUCTASE"/>
    <property type="match status" value="1"/>
</dbReference>
<evidence type="ECO:0000256" key="1">
    <source>
        <dbReference type="ARBA" id="ARBA00004127"/>
    </source>
</evidence>
<keyword evidence="5 9" id="KW-0472">Membrane</keyword>
<feature type="transmembrane region" description="Helical" evidence="9">
    <location>
        <begin position="116"/>
        <end position="135"/>
    </location>
</feature>
<protein>
    <recommendedName>
        <fullName evidence="7 9">Polyprenal reductase</fullName>
        <ecNumber evidence="2 9">1.3.1.94</ecNumber>
    </recommendedName>
</protein>
<evidence type="ECO:0000256" key="9">
    <source>
        <dbReference type="RuleBase" id="RU367081"/>
    </source>
</evidence>
<keyword evidence="12" id="KW-1185">Reference proteome</keyword>
<evidence type="ECO:0000259" key="10">
    <source>
        <dbReference type="Pfam" id="PF02544"/>
    </source>
</evidence>
<dbReference type="EMBL" id="JBJKFK010000708">
    <property type="protein sequence ID" value="KAL3315610.1"/>
    <property type="molecule type" value="Genomic_DNA"/>
</dbReference>
<comment type="function">
    <text evidence="9">Plays a key role in early steps of protein N-linked glycosylation by being involved in the conversion of polyprenol into dolichol. Acts as a polyprenal reductase that mediates the reduction of polyprenal into dolichal in a NADP-dependent mechanism. Dolichols are required for the synthesis of dolichol-linked monosaccharides and the oligosaccharide precursor used for N-glycosylation.</text>
</comment>
<evidence type="ECO:0000256" key="5">
    <source>
        <dbReference type="ARBA" id="ARBA00023136"/>
    </source>
</evidence>
<dbReference type="AlphaFoldDB" id="A0ABD2Q7T4"/>
<feature type="transmembrane region" description="Helical" evidence="9">
    <location>
        <begin position="147"/>
        <end position="168"/>
    </location>
</feature>
<dbReference type="PANTHER" id="PTHR14624">
    <property type="entry name" value="DFG10 PROTEIN"/>
    <property type="match status" value="1"/>
</dbReference>
<comment type="pathway">
    <text evidence="9">Protein modification; protein glycosylation.</text>
</comment>
<dbReference type="GO" id="GO:0102389">
    <property type="term" value="F:polyprenol reductase activity"/>
    <property type="evidence" value="ECO:0007669"/>
    <property type="project" value="UniProtKB-UniRule"/>
</dbReference>
<dbReference type="GO" id="GO:0160198">
    <property type="term" value="F:polyprenal reductase activity"/>
    <property type="evidence" value="ECO:0007669"/>
    <property type="project" value="UniProtKB-EC"/>
</dbReference>
<gene>
    <name evidence="11" type="ORF">Ciccas_005754</name>
</gene>
<comment type="caution">
    <text evidence="9">Lacks conserved residue(s) required for the propagation of feature annotation.</text>
</comment>
<evidence type="ECO:0000256" key="8">
    <source>
        <dbReference type="ARBA" id="ARBA00049427"/>
    </source>
</evidence>
<feature type="transmembrane region" description="Helical" evidence="9">
    <location>
        <begin position="6"/>
        <end position="26"/>
    </location>
</feature>
<evidence type="ECO:0000256" key="3">
    <source>
        <dbReference type="ARBA" id="ARBA00022692"/>
    </source>
</evidence>
<dbReference type="PROSITE" id="PS50244">
    <property type="entry name" value="S5A_REDUCTASE"/>
    <property type="match status" value="1"/>
</dbReference>
<dbReference type="GO" id="GO:0016095">
    <property type="term" value="P:polyprenol catabolic process"/>
    <property type="evidence" value="ECO:0007669"/>
    <property type="project" value="UniProtKB-UniRule"/>
</dbReference>
<sequence length="266" mass="30756">MLLHLTETLSIALAGMALLMPIMTYLHMLRKVQHRLFQNMFLFGKLYRHQKSILAVPKGWFSHFYVVSIATTLTLIFLVPCSLETCLLLSITMCNAVRRLYECSYVYVKSESTISIFHYLAGVLFYFVLPLSIITDTSSESFEQPSWLRWSISLVCIAIIQHLAHIAISQLADVRKTGKKPLRNTYGEPSGCMFNHFSCPHYLLEITYYTVLFSLVAQFSTHAYFLRLWLFVIINQACSVLVTHQWYCENLPNWAASRARFVPKLF</sequence>
<keyword evidence="4 9" id="KW-1133">Transmembrane helix</keyword>
<comment type="similarity">
    <text evidence="6 9">Belongs to the steroid 5-alpha reductase family. Polyprenal reductase subfamily.</text>
</comment>
<evidence type="ECO:0000313" key="11">
    <source>
        <dbReference type="EMBL" id="KAL3315610.1"/>
    </source>
</evidence>
<dbReference type="InterPro" id="IPR001104">
    <property type="entry name" value="3-oxo-5_a-steroid_4-DH_C"/>
</dbReference>
<reference evidence="11 12" key="1">
    <citation type="submission" date="2024-11" db="EMBL/GenBank/DDBJ databases">
        <title>Adaptive evolution of stress response genes in parasites aligns with host niche diversity.</title>
        <authorList>
            <person name="Hahn C."/>
            <person name="Resl P."/>
        </authorList>
    </citation>
    <scope>NUCLEOTIDE SEQUENCE [LARGE SCALE GENOMIC DNA]</scope>
    <source>
        <strain evidence="11">EGGRZ-B1_66</strain>
        <tissue evidence="11">Body</tissue>
    </source>
</reference>
<evidence type="ECO:0000256" key="2">
    <source>
        <dbReference type="ARBA" id="ARBA00012522"/>
    </source>
</evidence>
<accession>A0ABD2Q7T4</accession>
<dbReference type="EC" id="1.3.1.94" evidence="2 9"/>
<evidence type="ECO:0000256" key="4">
    <source>
        <dbReference type="ARBA" id="ARBA00022989"/>
    </source>
</evidence>
<keyword evidence="9" id="KW-0521">NADP</keyword>
<comment type="subcellular location">
    <subcellularLocation>
        <location evidence="1">Endomembrane system</location>
        <topology evidence="1">Multi-pass membrane protein</topology>
    </subcellularLocation>
    <subcellularLocation>
        <location evidence="9">Endoplasmic reticulum membrane</location>
    </subcellularLocation>
</comment>
<keyword evidence="9" id="KW-0256">Endoplasmic reticulum</keyword>
<comment type="caution">
    <text evidence="11">The sequence shown here is derived from an EMBL/GenBank/DDBJ whole genome shotgun (WGS) entry which is preliminary data.</text>
</comment>
<evidence type="ECO:0000256" key="6">
    <source>
        <dbReference type="ARBA" id="ARBA00046320"/>
    </source>
</evidence>
<dbReference type="GO" id="GO:0005789">
    <property type="term" value="C:endoplasmic reticulum membrane"/>
    <property type="evidence" value="ECO:0007669"/>
    <property type="project" value="UniProtKB-SubCell"/>
</dbReference>
<dbReference type="Pfam" id="PF02544">
    <property type="entry name" value="Steroid_dh"/>
    <property type="match status" value="1"/>
</dbReference>
<proteinExistence type="inferred from homology"/>
<feature type="domain" description="3-oxo-5-alpha-steroid 4-dehydrogenase C-terminal" evidence="10">
    <location>
        <begin position="170"/>
        <end position="266"/>
    </location>
</feature>
<dbReference type="InterPro" id="IPR039698">
    <property type="entry name" value="Dfg10/SRD5A3"/>
</dbReference>
<dbReference type="Proteomes" id="UP001626550">
    <property type="component" value="Unassembled WGS sequence"/>
</dbReference>
<evidence type="ECO:0000256" key="7">
    <source>
        <dbReference type="ARBA" id="ARBA00047186"/>
    </source>
</evidence>